<organism evidence="1 2">
    <name type="scientific">Pirellula staleyi (strain ATCC 27377 / DSM 6068 / ICPB 4128)</name>
    <name type="common">Pirella staleyi</name>
    <dbReference type="NCBI Taxonomy" id="530564"/>
    <lineage>
        <taxon>Bacteria</taxon>
        <taxon>Pseudomonadati</taxon>
        <taxon>Planctomycetota</taxon>
        <taxon>Planctomycetia</taxon>
        <taxon>Pirellulales</taxon>
        <taxon>Pirellulaceae</taxon>
        <taxon>Pirellula</taxon>
    </lineage>
</organism>
<dbReference type="HOGENOM" id="CLU_1863330_0_0_0"/>
<name>D2QW98_PIRSD</name>
<dbReference type="EMBL" id="CP001848">
    <property type="protein sequence ID" value="ADB15973.1"/>
    <property type="molecule type" value="Genomic_DNA"/>
</dbReference>
<accession>D2QW98</accession>
<evidence type="ECO:0000313" key="1">
    <source>
        <dbReference type="EMBL" id="ADB15973.1"/>
    </source>
</evidence>
<dbReference type="AlphaFoldDB" id="D2QW98"/>
<dbReference type="KEGG" id="psl:Psta_1295"/>
<gene>
    <name evidence="1" type="ordered locus">Psta_1295</name>
</gene>
<reference evidence="1 2" key="1">
    <citation type="journal article" date="2009" name="Stand. Genomic Sci.">
        <title>Complete genome sequence of Pirellula staleyi type strain (ATCC 27377).</title>
        <authorList>
            <person name="Clum A."/>
            <person name="Tindall B.J."/>
            <person name="Sikorski J."/>
            <person name="Ivanova N."/>
            <person name="Mavrommatis K."/>
            <person name="Lucas S."/>
            <person name="Glavina del Rio T."/>
            <person name="Nolan M."/>
            <person name="Chen F."/>
            <person name="Tice H."/>
            <person name="Pitluck S."/>
            <person name="Cheng J.F."/>
            <person name="Chertkov O."/>
            <person name="Brettin T."/>
            <person name="Han C."/>
            <person name="Detter J.C."/>
            <person name="Kuske C."/>
            <person name="Bruce D."/>
            <person name="Goodwin L."/>
            <person name="Ovchinikova G."/>
            <person name="Pati A."/>
            <person name="Mikhailova N."/>
            <person name="Chen A."/>
            <person name="Palaniappan K."/>
            <person name="Land M."/>
            <person name="Hauser L."/>
            <person name="Chang Y.J."/>
            <person name="Jeffries C.D."/>
            <person name="Chain P."/>
            <person name="Rohde M."/>
            <person name="Goker M."/>
            <person name="Bristow J."/>
            <person name="Eisen J.A."/>
            <person name="Markowitz V."/>
            <person name="Hugenholtz P."/>
            <person name="Kyrpides N.C."/>
            <person name="Klenk H.P."/>
            <person name="Lapidus A."/>
        </authorList>
    </citation>
    <scope>NUCLEOTIDE SEQUENCE [LARGE SCALE GENOMIC DNA]</scope>
    <source>
        <strain evidence="2">ATCC 27377 / DSM 6068 / ICPB 4128</strain>
    </source>
</reference>
<evidence type="ECO:0008006" key="3">
    <source>
        <dbReference type="Google" id="ProtNLM"/>
    </source>
</evidence>
<dbReference type="Proteomes" id="UP000001887">
    <property type="component" value="Chromosome"/>
</dbReference>
<proteinExistence type="predicted"/>
<dbReference type="eggNOG" id="COG0582">
    <property type="taxonomic scope" value="Bacteria"/>
</dbReference>
<protein>
    <recommendedName>
        <fullName evidence="3">Integrase family protein</fullName>
    </recommendedName>
</protein>
<evidence type="ECO:0000313" key="2">
    <source>
        <dbReference type="Proteomes" id="UP000001887"/>
    </source>
</evidence>
<sequence>MALFNEQGERIKGLAKNFEAEQALARIKVGLADNGPGFTPEGEWIVARVCSDYIQYCERGVLKGTTTSGHLLRTMSWLNDLCAYCGALPLSQLKKGHITTWIESHPTWLSTETHRSVLSIVLEPVIDFVCRFLRGVW</sequence>
<keyword evidence="2" id="KW-1185">Reference proteome</keyword>